<dbReference type="PROSITE" id="PS51719">
    <property type="entry name" value="G_SEPTIN"/>
    <property type="match status" value="1"/>
</dbReference>
<dbReference type="Ensembl" id="ENSNBRT00000029427.1">
    <property type="protein sequence ID" value="ENSNBRP00000028678.1"/>
    <property type="gene ID" value="ENSNBRG00000021846.1"/>
</dbReference>
<dbReference type="STRING" id="32507.ENSNBRP00000028678"/>
<evidence type="ECO:0000259" key="1">
    <source>
        <dbReference type="PROSITE" id="PS51719"/>
    </source>
</evidence>
<dbReference type="InterPro" id="IPR027417">
    <property type="entry name" value="P-loop_NTPase"/>
</dbReference>
<dbReference type="GeneTree" id="ENSGT00940000164668"/>
<dbReference type="Gene3D" id="3.40.50.300">
    <property type="entry name" value="P-loop containing nucleotide triphosphate hydrolases"/>
    <property type="match status" value="1"/>
</dbReference>
<dbReference type="InterPro" id="IPR030379">
    <property type="entry name" value="G_SEPTIN_dom"/>
</dbReference>
<dbReference type="PANTHER" id="PTHR18884">
    <property type="entry name" value="SEPTIN"/>
    <property type="match status" value="1"/>
</dbReference>
<dbReference type="OMA" id="WGGREYN"/>
<feature type="domain" description="Septin-type G" evidence="1">
    <location>
        <begin position="30"/>
        <end position="79"/>
    </location>
</feature>
<proteinExistence type="predicted"/>
<reference evidence="2" key="1">
    <citation type="submission" date="2025-08" db="UniProtKB">
        <authorList>
            <consortium name="Ensembl"/>
        </authorList>
    </citation>
    <scope>IDENTIFICATION</scope>
</reference>
<dbReference type="AlphaFoldDB" id="A0A3Q4I4I2"/>
<accession>A0A3Q4I4I2</accession>
<sequence>MCLEGGQRNLEGYVGFANLPNQVYRKSVKRGFEFTLMVVGESGLGKSTLINSLFLTDLYSKDYPAGFCWGGREYNGKGE</sequence>
<dbReference type="Bgee" id="ENSNBRG00000021846">
    <property type="expression patterns" value="Expressed in brain and 7 other cell types or tissues"/>
</dbReference>
<dbReference type="Proteomes" id="UP000261580">
    <property type="component" value="Unassembled WGS sequence"/>
</dbReference>
<dbReference type="GO" id="GO:0005525">
    <property type="term" value="F:GTP binding"/>
    <property type="evidence" value="ECO:0007669"/>
    <property type="project" value="InterPro"/>
</dbReference>
<evidence type="ECO:0000313" key="3">
    <source>
        <dbReference type="Proteomes" id="UP000261580"/>
    </source>
</evidence>
<reference evidence="2" key="2">
    <citation type="submission" date="2025-09" db="UniProtKB">
        <authorList>
            <consortium name="Ensembl"/>
        </authorList>
    </citation>
    <scope>IDENTIFICATION</scope>
</reference>
<dbReference type="Pfam" id="PF00735">
    <property type="entry name" value="Septin"/>
    <property type="match status" value="1"/>
</dbReference>
<dbReference type="SUPFAM" id="SSF52540">
    <property type="entry name" value="P-loop containing nucleoside triphosphate hydrolases"/>
    <property type="match status" value="1"/>
</dbReference>
<name>A0A3Q4I4I2_NEOBR</name>
<protein>
    <recommendedName>
        <fullName evidence="1">Septin-type G domain-containing protein</fullName>
    </recommendedName>
</protein>
<keyword evidence="3" id="KW-1185">Reference proteome</keyword>
<evidence type="ECO:0000313" key="2">
    <source>
        <dbReference type="Ensembl" id="ENSNBRP00000028678.1"/>
    </source>
</evidence>
<organism evidence="2 3">
    <name type="scientific">Neolamprologus brichardi</name>
    <name type="common">Fairy cichlid</name>
    <name type="synonym">Lamprologus brichardi</name>
    <dbReference type="NCBI Taxonomy" id="32507"/>
    <lineage>
        <taxon>Eukaryota</taxon>
        <taxon>Metazoa</taxon>
        <taxon>Chordata</taxon>
        <taxon>Craniata</taxon>
        <taxon>Vertebrata</taxon>
        <taxon>Euteleostomi</taxon>
        <taxon>Actinopterygii</taxon>
        <taxon>Neopterygii</taxon>
        <taxon>Teleostei</taxon>
        <taxon>Neoteleostei</taxon>
        <taxon>Acanthomorphata</taxon>
        <taxon>Ovalentaria</taxon>
        <taxon>Cichlomorphae</taxon>
        <taxon>Cichliformes</taxon>
        <taxon>Cichlidae</taxon>
        <taxon>African cichlids</taxon>
        <taxon>Pseudocrenilabrinae</taxon>
        <taxon>Lamprologini</taxon>
        <taxon>Neolamprologus</taxon>
    </lineage>
</organism>